<feature type="coiled-coil region" evidence="6">
    <location>
        <begin position="278"/>
        <end position="305"/>
    </location>
</feature>
<dbReference type="Pfam" id="PF08448">
    <property type="entry name" value="PAS_4"/>
    <property type="match status" value="1"/>
</dbReference>
<dbReference type="InterPro" id="IPR000014">
    <property type="entry name" value="PAS"/>
</dbReference>
<keyword evidence="6" id="KW-0175">Coiled coil</keyword>
<dbReference type="SMART" id="SM00086">
    <property type="entry name" value="PAC"/>
    <property type="match status" value="2"/>
</dbReference>
<dbReference type="KEGG" id="mgin:FRZ54_11225"/>
<feature type="domain" description="PAC" evidence="8">
    <location>
        <begin position="107"/>
        <end position="160"/>
    </location>
</feature>
<dbReference type="RefSeq" id="WP_147031699.1">
    <property type="nucleotide sequence ID" value="NZ_CP042436.1"/>
</dbReference>
<dbReference type="InterPro" id="IPR035965">
    <property type="entry name" value="PAS-like_dom_sf"/>
</dbReference>
<keyword evidence="4" id="KW-0808">Transferase</keyword>
<comment type="catalytic activity">
    <reaction evidence="1">
        <text>ATP + protein L-histidine = ADP + protein N-phospho-L-histidine.</text>
        <dbReference type="EC" id="2.7.13.3"/>
    </reaction>
</comment>
<dbReference type="InterPro" id="IPR004358">
    <property type="entry name" value="Sig_transdc_His_kin-like_C"/>
</dbReference>
<feature type="domain" description="Histidine kinase" evidence="7">
    <location>
        <begin position="376"/>
        <end position="585"/>
    </location>
</feature>
<organism evidence="9 10">
    <name type="scientific">Mucilaginibacter ginsenosidivorans</name>
    <dbReference type="NCBI Taxonomy" id="398053"/>
    <lineage>
        <taxon>Bacteria</taxon>
        <taxon>Pseudomonadati</taxon>
        <taxon>Bacteroidota</taxon>
        <taxon>Sphingobacteriia</taxon>
        <taxon>Sphingobacteriales</taxon>
        <taxon>Sphingobacteriaceae</taxon>
        <taxon>Mucilaginibacter</taxon>
    </lineage>
</organism>
<dbReference type="CDD" id="cd00130">
    <property type="entry name" value="PAS"/>
    <property type="match status" value="2"/>
</dbReference>
<feature type="domain" description="PAC" evidence="8">
    <location>
        <begin position="235"/>
        <end position="287"/>
    </location>
</feature>
<evidence type="ECO:0000256" key="6">
    <source>
        <dbReference type="SAM" id="Coils"/>
    </source>
</evidence>
<gene>
    <name evidence="9" type="ORF">FRZ54_11225</name>
</gene>
<dbReference type="InterPro" id="IPR052162">
    <property type="entry name" value="Sensor_kinase/Photoreceptor"/>
</dbReference>
<dbReference type="EC" id="2.7.13.3" evidence="2"/>
<dbReference type="InterPro" id="IPR013656">
    <property type="entry name" value="PAS_4"/>
</dbReference>
<dbReference type="AlphaFoldDB" id="A0A5B8UVZ2"/>
<keyword evidence="5" id="KW-0418">Kinase</keyword>
<dbReference type="InterPro" id="IPR005467">
    <property type="entry name" value="His_kinase_dom"/>
</dbReference>
<evidence type="ECO:0000256" key="5">
    <source>
        <dbReference type="ARBA" id="ARBA00022777"/>
    </source>
</evidence>
<reference evidence="9 10" key="1">
    <citation type="journal article" date="2017" name="Curr. Microbiol.">
        <title>Mucilaginibacter ginsenosidivorans sp. nov., Isolated from Soil of Ginseng Field.</title>
        <authorList>
            <person name="Kim M.M."/>
            <person name="Siddiqi M.Z."/>
            <person name="Im W.T."/>
        </authorList>
    </citation>
    <scope>NUCLEOTIDE SEQUENCE [LARGE SCALE GENOMIC DNA]</scope>
    <source>
        <strain evidence="9 10">Gsoil 3017</strain>
    </source>
</reference>
<evidence type="ECO:0000259" key="7">
    <source>
        <dbReference type="PROSITE" id="PS50109"/>
    </source>
</evidence>
<dbReference type="Pfam" id="PF02518">
    <property type="entry name" value="HATPase_c"/>
    <property type="match status" value="1"/>
</dbReference>
<name>A0A5B8UVZ2_9SPHI</name>
<evidence type="ECO:0000256" key="3">
    <source>
        <dbReference type="ARBA" id="ARBA00022553"/>
    </source>
</evidence>
<evidence type="ECO:0000313" key="9">
    <source>
        <dbReference type="EMBL" id="QEC63123.1"/>
    </source>
</evidence>
<dbReference type="SMART" id="SM00091">
    <property type="entry name" value="PAS"/>
    <property type="match status" value="2"/>
</dbReference>
<protein>
    <recommendedName>
        <fullName evidence="2">histidine kinase</fullName>
        <ecNumber evidence="2">2.7.13.3</ecNumber>
    </recommendedName>
</protein>
<dbReference type="Pfam" id="PF08447">
    <property type="entry name" value="PAS_3"/>
    <property type="match status" value="1"/>
</dbReference>
<dbReference type="Proteomes" id="UP000321479">
    <property type="component" value="Chromosome"/>
</dbReference>
<evidence type="ECO:0000313" key="10">
    <source>
        <dbReference type="Proteomes" id="UP000321479"/>
    </source>
</evidence>
<dbReference type="PRINTS" id="PR00344">
    <property type="entry name" value="BCTRLSENSOR"/>
</dbReference>
<accession>A0A5B8UVZ2</accession>
<dbReference type="InterPro" id="IPR001610">
    <property type="entry name" value="PAC"/>
</dbReference>
<evidence type="ECO:0000256" key="2">
    <source>
        <dbReference type="ARBA" id="ARBA00012438"/>
    </source>
</evidence>
<evidence type="ECO:0000256" key="4">
    <source>
        <dbReference type="ARBA" id="ARBA00022679"/>
    </source>
</evidence>
<dbReference type="PROSITE" id="PS50109">
    <property type="entry name" value="HIS_KIN"/>
    <property type="match status" value="1"/>
</dbReference>
<dbReference type="InterPro" id="IPR003594">
    <property type="entry name" value="HATPase_dom"/>
</dbReference>
<dbReference type="Gene3D" id="3.30.565.10">
    <property type="entry name" value="Histidine kinase-like ATPase, C-terminal domain"/>
    <property type="match status" value="1"/>
</dbReference>
<dbReference type="InterPro" id="IPR013655">
    <property type="entry name" value="PAS_fold_3"/>
</dbReference>
<keyword evidence="10" id="KW-1185">Reference proteome</keyword>
<sequence length="585" mass="64949">MMDFVLKSEGTDKSTVQHTAEELEQTIKKYRALISSSNTGAWEYFPKADFLDCNSVYFSMLGREINDYDLSGRKNLDSVWAELIHPEDRMEAVSCFFDYLVNPIGMYESFFRMKHADGSWVWICSRGSSLKDETTGKITSLIGTNVDVTGQKKAESDIQSEKILLRTLIDNLPDTIYVKDAEGRKIIANKADVACIGLNSEADVIGKNDIELFPGEIGERGYSNDMEVLSGKPQLNKEEFFFDKDGKERWLSTSKVPVYGKSGVIDRILGIGHDITERKRSEEALKKLNEELNAQSDELKVLNGQILLQKEQELEKAIAQGKFEIASEVLHDIGNALVGFGSYLNRINRATEKNSLDALKNLNAFLKNQHGLLSNAIGEDKANALVTITDGISKTQAENQKEISTSVGELLHIVSHIQEILNIQRQLVRNHGASHERKPVNLVDLLDNCRSMLLASMEKKGVKLSVNIKAGNHVIKGDHTKLMQVILNVMKNSLEAINMEAEGKCISISLDSADKHIELKITDNGQGFDEETSQKFFQRGFTTKKSGTGLGLYNCRSIVESHAGTFDISSEGPGLGSVTTIKFAI</sequence>
<dbReference type="NCBIfam" id="TIGR00229">
    <property type="entry name" value="sensory_box"/>
    <property type="match status" value="2"/>
</dbReference>
<dbReference type="EMBL" id="CP042436">
    <property type="protein sequence ID" value="QEC63123.1"/>
    <property type="molecule type" value="Genomic_DNA"/>
</dbReference>
<dbReference type="PANTHER" id="PTHR43304:SF1">
    <property type="entry name" value="PAC DOMAIN-CONTAINING PROTEIN"/>
    <property type="match status" value="1"/>
</dbReference>
<evidence type="ECO:0000259" key="8">
    <source>
        <dbReference type="PROSITE" id="PS50113"/>
    </source>
</evidence>
<dbReference type="GO" id="GO:0004673">
    <property type="term" value="F:protein histidine kinase activity"/>
    <property type="evidence" value="ECO:0007669"/>
    <property type="project" value="UniProtKB-EC"/>
</dbReference>
<dbReference type="OrthoDB" id="1043958at2"/>
<dbReference type="InterPro" id="IPR000700">
    <property type="entry name" value="PAS-assoc_C"/>
</dbReference>
<evidence type="ECO:0000256" key="1">
    <source>
        <dbReference type="ARBA" id="ARBA00000085"/>
    </source>
</evidence>
<dbReference type="SUPFAM" id="SSF55874">
    <property type="entry name" value="ATPase domain of HSP90 chaperone/DNA topoisomerase II/histidine kinase"/>
    <property type="match status" value="1"/>
</dbReference>
<dbReference type="PANTHER" id="PTHR43304">
    <property type="entry name" value="PHYTOCHROME-LIKE PROTEIN CPH1"/>
    <property type="match status" value="1"/>
</dbReference>
<dbReference type="SUPFAM" id="SSF55785">
    <property type="entry name" value="PYP-like sensor domain (PAS domain)"/>
    <property type="match status" value="2"/>
</dbReference>
<dbReference type="Gene3D" id="3.30.450.20">
    <property type="entry name" value="PAS domain"/>
    <property type="match status" value="2"/>
</dbReference>
<dbReference type="InterPro" id="IPR036890">
    <property type="entry name" value="HATPase_C_sf"/>
</dbReference>
<dbReference type="PROSITE" id="PS50113">
    <property type="entry name" value="PAC"/>
    <property type="match status" value="2"/>
</dbReference>
<dbReference type="SMART" id="SM00387">
    <property type="entry name" value="HATPase_c"/>
    <property type="match status" value="1"/>
</dbReference>
<keyword evidence="3" id="KW-0597">Phosphoprotein</keyword>
<proteinExistence type="predicted"/>